<evidence type="ECO:0000313" key="1">
    <source>
        <dbReference type="EMBL" id="QGY05408.1"/>
    </source>
</evidence>
<sequence>MDDRTMARGLAWFGIGLGLAETFAPRRVAGATGLEGHETLIQLYGLREIASGVAILAADEPERQLGLRVAGDMLDGGLLAARSAPSNPRRGRTLAAALAVAPVVILDTVYWLKARNSPRRLPRSRADLRD</sequence>
<gene>
    <name evidence="1" type="ORF">MMSR116_28550</name>
</gene>
<proteinExistence type="predicted"/>
<dbReference type="OrthoDB" id="6166765at2"/>
<accession>A0A6B9FXQ1</accession>
<dbReference type="AlphaFoldDB" id="A0A6B9FXQ1"/>
<reference evidence="1 2" key="2">
    <citation type="journal article" date="2013" name="Genome Announc.">
        <title>Draft Genome Sequence of Methylobacterium mesophilicum Strain SR1.6/6, Isolated from Citrus sinensis.</title>
        <authorList>
            <person name="Marinho Almeida D."/>
            <person name="Dini-Andreote F."/>
            <person name="Camargo Neves A.A."/>
            <person name="Juca Ramos R.T."/>
            <person name="Andreote F.D."/>
            <person name="Carneiro A.R."/>
            <person name="Oliveira de Souza Lima A."/>
            <person name="Caracciolo Gomes de Sa P.H."/>
            <person name="Ribeiro Barbosa M.S."/>
            <person name="Araujo W.L."/>
            <person name="Silva A."/>
        </authorList>
    </citation>
    <scope>NUCLEOTIDE SEQUENCE [LARGE SCALE GENOMIC DNA]</scope>
    <source>
        <strain evidence="1 2">SR1.6/6</strain>
    </source>
</reference>
<evidence type="ECO:0008006" key="3">
    <source>
        <dbReference type="Google" id="ProtNLM"/>
    </source>
</evidence>
<organism evidence="1 2">
    <name type="scientific">Methylobacterium mesophilicum SR1.6/6</name>
    <dbReference type="NCBI Taxonomy" id="908290"/>
    <lineage>
        <taxon>Bacteria</taxon>
        <taxon>Pseudomonadati</taxon>
        <taxon>Pseudomonadota</taxon>
        <taxon>Alphaproteobacteria</taxon>
        <taxon>Hyphomicrobiales</taxon>
        <taxon>Methylobacteriaceae</taxon>
        <taxon>Methylobacterium</taxon>
    </lineage>
</organism>
<protein>
    <recommendedName>
        <fullName evidence="3">Cyclase dehydrase</fullName>
    </recommendedName>
</protein>
<dbReference type="KEGG" id="mmes:MMSR116_28550"/>
<dbReference type="EMBL" id="CP043538">
    <property type="protein sequence ID" value="QGY05408.1"/>
    <property type="molecule type" value="Genomic_DNA"/>
</dbReference>
<name>A0A6B9FXQ1_9HYPH</name>
<reference evidence="1 2" key="1">
    <citation type="journal article" date="2012" name="Genet. Mol. Biol.">
        <title>Analysis of 16S rRNA and mxaF genes revealing insights into Methylobacterium niche-specific plant association.</title>
        <authorList>
            <person name="Dourado M.N."/>
            <person name="Andreote F.D."/>
            <person name="Dini-Andreote F."/>
            <person name="Conti R."/>
            <person name="Araujo J.M."/>
            <person name="Araujo W.L."/>
        </authorList>
    </citation>
    <scope>NUCLEOTIDE SEQUENCE [LARGE SCALE GENOMIC DNA]</scope>
    <source>
        <strain evidence="1 2">SR1.6/6</strain>
    </source>
</reference>
<dbReference type="RefSeq" id="WP_010684234.1">
    <property type="nucleotide sequence ID" value="NZ_CP043538.1"/>
</dbReference>
<evidence type="ECO:0000313" key="2">
    <source>
        <dbReference type="Proteomes" id="UP000012488"/>
    </source>
</evidence>
<dbReference type="Proteomes" id="UP000012488">
    <property type="component" value="Chromosome"/>
</dbReference>